<reference evidence="2" key="1">
    <citation type="submission" date="2011-12" db="EMBL/GenBank/DDBJ databases">
        <title>Complete sequence of Methanoregula formicicum SMSP.</title>
        <authorList>
            <person name="Lucas S."/>
            <person name="Han J."/>
            <person name="Lapidus A."/>
            <person name="Cheng J.-F."/>
            <person name="Goodwin L."/>
            <person name="Pitluck S."/>
            <person name="Peters L."/>
            <person name="Ovchinnikova G."/>
            <person name="Teshima H."/>
            <person name="Detter J.C."/>
            <person name="Han C."/>
            <person name="Tapia R."/>
            <person name="Land M."/>
            <person name="Hauser L."/>
            <person name="Kyrpides N."/>
            <person name="Ivanova N."/>
            <person name="Pagani I."/>
            <person name="Imachi H."/>
            <person name="Tamaki H."/>
            <person name="Sekiguchi Y."/>
            <person name="Kamagata Y."/>
            <person name="Cadillo-Quiroz H."/>
            <person name="Zinder S."/>
            <person name="Liu W.-T."/>
            <person name="Woyke T."/>
        </authorList>
    </citation>
    <scope>NUCLEOTIDE SEQUENCE [LARGE SCALE GENOMIC DNA]</scope>
    <source>
        <strain evidence="2">DSM 22288 / NBRC 105244 / SMSP</strain>
    </source>
</reference>
<dbReference type="STRING" id="593750.Metfor_2783"/>
<dbReference type="HOGENOM" id="CLU_102544_0_0_2"/>
<dbReference type="EMBL" id="CP003167">
    <property type="protein sequence ID" value="AGB03766.1"/>
    <property type="molecule type" value="Genomic_DNA"/>
</dbReference>
<protein>
    <submittedName>
        <fullName evidence="1">Uncharacterized protein</fullName>
    </submittedName>
</protein>
<organism evidence="1 2">
    <name type="scientific">Methanoregula formicica (strain DSM 22288 / NBRC 105244 / SMSP)</name>
    <dbReference type="NCBI Taxonomy" id="593750"/>
    <lineage>
        <taxon>Archaea</taxon>
        <taxon>Methanobacteriati</taxon>
        <taxon>Methanobacteriota</taxon>
        <taxon>Stenosarchaea group</taxon>
        <taxon>Methanomicrobia</taxon>
        <taxon>Methanomicrobiales</taxon>
        <taxon>Methanoregulaceae</taxon>
        <taxon>Methanoregula</taxon>
    </lineage>
</organism>
<proteinExistence type="predicted"/>
<sequence>MPPHCDTRDGPVVRAAQKALKTGNINHVLIWIPRESEKELKMIFDRTQKARKAGPYAQEVADDWFFENAIRLHRAGEGAPYTGMKPAGLSEGPVVPLAEKAIETGDPGETIAFIQKTVEEDLMRRFHHVMEKKKFDVNDVASGREYIEAFIGWVVHSHHLYMSIIEAGGHGKHHGEKRCACSGGHD</sequence>
<gene>
    <name evidence="1" type="ordered locus">Metfor_2783</name>
</gene>
<dbReference type="AlphaFoldDB" id="L0HJ16"/>
<evidence type="ECO:0000313" key="2">
    <source>
        <dbReference type="Proteomes" id="UP000010824"/>
    </source>
</evidence>
<dbReference type="KEGG" id="mfo:Metfor_2783"/>
<accession>L0HJ16</accession>
<keyword evidence="2" id="KW-1185">Reference proteome</keyword>
<dbReference type="InterPro" id="IPR045613">
    <property type="entry name" value="DUF6448"/>
</dbReference>
<dbReference type="eggNOG" id="arCOG11509">
    <property type="taxonomic scope" value="Archaea"/>
</dbReference>
<dbReference type="GeneID" id="14308566"/>
<dbReference type="OrthoDB" id="146833at2157"/>
<dbReference type="InParanoid" id="L0HJ16"/>
<evidence type="ECO:0000313" key="1">
    <source>
        <dbReference type="EMBL" id="AGB03766.1"/>
    </source>
</evidence>
<reference evidence="1 2" key="2">
    <citation type="journal article" date="2014" name="Genome Announc.">
        <title>Complete Genome Sequence of Methanoregula formicica SMSPT, a Mesophilic Hydrogenotrophic Methanogen Isolated from a Methanogenic Upflow Anaerobic Sludge Blanket Reactor.</title>
        <authorList>
            <person name="Yamamoto K."/>
            <person name="Tamaki H."/>
            <person name="Cadillo-Quiroz H."/>
            <person name="Imachi H."/>
            <person name="Kyrpides N."/>
            <person name="Woyke T."/>
            <person name="Goodwin L."/>
            <person name="Zinder S.H."/>
            <person name="Kamagata Y."/>
            <person name="Liu W.T."/>
        </authorList>
    </citation>
    <scope>NUCLEOTIDE SEQUENCE [LARGE SCALE GENOMIC DNA]</scope>
    <source>
        <strain evidence="2">DSM 22288 / NBRC 105244 / SMSP</strain>
    </source>
</reference>
<dbReference type="RefSeq" id="WP_015286728.1">
    <property type="nucleotide sequence ID" value="NC_019943.1"/>
</dbReference>
<name>L0HJ16_METFS</name>
<dbReference type="Pfam" id="PF20046">
    <property type="entry name" value="DUF6448"/>
    <property type="match status" value="1"/>
</dbReference>
<dbReference type="Proteomes" id="UP000010824">
    <property type="component" value="Chromosome"/>
</dbReference>